<reference evidence="1" key="1">
    <citation type="submission" date="2013-07" db="EMBL/GenBank/DDBJ databases">
        <authorList>
            <person name="McIlroy S."/>
        </authorList>
    </citation>
    <scope>NUCLEOTIDE SEQUENCE [LARGE SCALE GENOMIC DNA]</scope>
    <source>
        <strain evidence="1">Run_A_D11</strain>
    </source>
</reference>
<evidence type="ECO:0000313" key="1">
    <source>
        <dbReference type="EMBL" id="CDI02487.1"/>
    </source>
</evidence>
<accession>W6M473</accession>
<dbReference type="AlphaFoldDB" id="W6M473"/>
<dbReference type="RefSeq" id="WP_048672753.1">
    <property type="nucleotide sequence ID" value="NZ_CBTJ020000038.1"/>
</dbReference>
<keyword evidence="2" id="KW-1185">Reference proteome</keyword>
<organism evidence="1 2">
    <name type="scientific">Candidatus Competibacter denitrificans Run_A_D11</name>
    <dbReference type="NCBI Taxonomy" id="1400863"/>
    <lineage>
        <taxon>Bacteria</taxon>
        <taxon>Pseudomonadati</taxon>
        <taxon>Pseudomonadota</taxon>
        <taxon>Gammaproteobacteria</taxon>
        <taxon>Candidatus Competibacteraceae</taxon>
        <taxon>Candidatus Competibacter</taxon>
    </lineage>
</organism>
<sequence length="65" mass="7297">MPIGYQLKAYTDAERVVLSQIARQRGLSIEQVEIELAKEWVSRLADVAVTEPISVLPFPEVGDDR</sequence>
<reference evidence="1" key="2">
    <citation type="submission" date="2014-03" db="EMBL/GenBank/DDBJ databases">
        <title>Candidatus Competibacter-lineage genomes retrieved from metagenomes reveal functional metabolic diversity.</title>
        <authorList>
            <person name="McIlroy S.J."/>
            <person name="Albertsen M."/>
            <person name="Andresen E.K."/>
            <person name="Saunders A.M."/>
            <person name="Kristiansen R."/>
            <person name="Stokholm-Bjerregaard M."/>
            <person name="Nielsen K.L."/>
            <person name="Nielsen P.H."/>
        </authorList>
    </citation>
    <scope>NUCLEOTIDE SEQUENCE</scope>
    <source>
        <strain evidence="1">Run_A_D11</strain>
    </source>
</reference>
<dbReference type="Proteomes" id="UP000035760">
    <property type="component" value="Unassembled WGS sequence"/>
</dbReference>
<comment type="caution">
    <text evidence="1">The sequence shown here is derived from an EMBL/GenBank/DDBJ whole genome shotgun (WGS) entry which is preliminary data.</text>
</comment>
<gene>
    <name evidence="1" type="ORF">BN873_310006</name>
</gene>
<protein>
    <submittedName>
        <fullName evidence="1">Uncharacterized protein</fullName>
    </submittedName>
</protein>
<dbReference type="EMBL" id="CBTJ020000038">
    <property type="protein sequence ID" value="CDI02487.1"/>
    <property type="molecule type" value="Genomic_DNA"/>
</dbReference>
<evidence type="ECO:0000313" key="2">
    <source>
        <dbReference type="Proteomes" id="UP000035760"/>
    </source>
</evidence>
<proteinExistence type="predicted"/>
<dbReference type="STRING" id="1400863.BN873_310006"/>
<name>W6M473_9GAMM</name>